<dbReference type="NCBIfam" id="NF008525">
    <property type="entry name" value="PRK11460.1"/>
    <property type="match status" value="1"/>
</dbReference>
<dbReference type="Gene3D" id="3.40.50.1820">
    <property type="entry name" value="alpha/beta hydrolase"/>
    <property type="match status" value="1"/>
</dbReference>
<comment type="similarity">
    <text evidence="1">Belongs to the AB hydrolase superfamily. AB hydrolase 2 family.</text>
</comment>
<dbReference type="EMBL" id="SSFD01000071">
    <property type="protein sequence ID" value="TXH88439.1"/>
    <property type="molecule type" value="Genomic_DNA"/>
</dbReference>
<dbReference type="InterPro" id="IPR029058">
    <property type="entry name" value="AB_hydrolase_fold"/>
</dbReference>
<dbReference type="PANTHER" id="PTHR10655:SF17">
    <property type="entry name" value="LYSOPHOSPHOLIPASE-LIKE PROTEIN 1"/>
    <property type="match status" value="1"/>
</dbReference>
<dbReference type="InterPro" id="IPR003140">
    <property type="entry name" value="PLipase/COase/thioEstase"/>
</dbReference>
<protein>
    <submittedName>
        <fullName evidence="4">Esterase</fullName>
    </submittedName>
</protein>
<dbReference type="AlphaFoldDB" id="A0A5C7SXI9"/>
<dbReference type="InterPro" id="IPR050565">
    <property type="entry name" value="LYPA1-2/EST-like"/>
</dbReference>
<dbReference type="RefSeq" id="WP_043742428.1">
    <property type="nucleotide sequence ID" value="NZ_SSFD01000071.1"/>
</dbReference>
<evidence type="ECO:0000313" key="4">
    <source>
        <dbReference type="EMBL" id="TXH88439.1"/>
    </source>
</evidence>
<dbReference type="GO" id="GO:0016787">
    <property type="term" value="F:hydrolase activity"/>
    <property type="evidence" value="ECO:0007669"/>
    <property type="project" value="UniProtKB-KW"/>
</dbReference>
<reference evidence="4 5" key="1">
    <citation type="submission" date="2018-09" db="EMBL/GenBank/DDBJ databases">
        <title>Metagenome Assembled Genomes from an Advanced Water Purification Facility.</title>
        <authorList>
            <person name="Stamps B.W."/>
            <person name="Spear J.R."/>
        </authorList>
    </citation>
    <scope>NUCLEOTIDE SEQUENCE [LARGE SCALE GENOMIC DNA]</scope>
    <source>
        <strain evidence="4">Bin_27_1</strain>
    </source>
</reference>
<evidence type="ECO:0000313" key="5">
    <source>
        <dbReference type="Proteomes" id="UP000321192"/>
    </source>
</evidence>
<name>A0A5C7SXI9_THASP</name>
<evidence type="ECO:0000256" key="1">
    <source>
        <dbReference type="ARBA" id="ARBA00006499"/>
    </source>
</evidence>
<feature type="domain" description="Phospholipase/carboxylesterase/thioesterase" evidence="3">
    <location>
        <begin position="7"/>
        <end position="196"/>
    </location>
</feature>
<proteinExistence type="inferred from homology"/>
<dbReference type="PANTHER" id="PTHR10655">
    <property type="entry name" value="LYSOPHOSPHOLIPASE-RELATED"/>
    <property type="match status" value="1"/>
</dbReference>
<gene>
    <name evidence="4" type="ORF">E6Q80_05280</name>
</gene>
<evidence type="ECO:0000259" key="3">
    <source>
        <dbReference type="Pfam" id="PF02230"/>
    </source>
</evidence>
<dbReference type="Proteomes" id="UP000321192">
    <property type="component" value="Unassembled WGS sequence"/>
</dbReference>
<dbReference type="SUPFAM" id="SSF53474">
    <property type="entry name" value="alpha/beta-Hydrolases"/>
    <property type="match status" value="1"/>
</dbReference>
<keyword evidence="2" id="KW-0378">Hydrolase</keyword>
<organism evidence="4 5">
    <name type="scientific">Thauera aminoaromatica</name>
    <dbReference type="NCBI Taxonomy" id="164330"/>
    <lineage>
        <taxon>Bacteria</taxon>
        <taxon>Pseudomonadati</taxon>
        <taxon>Pseudomonadota</taxon>
        <taxon>Betaproteobacteria</taxon>
        <taxon>Rhodocyclales</taxon>
        <taxon>Zoogloeaceae</taxon>
        <taxon>Thauera</taxon>
    </lineage>
</organism>
<dbReference type="Pfam" id="PF02230">
    <property type="entry name" value="Abhydrolase_2"/>
    <property type="match status" value="1"/>
</dbReference>
<sequence length="206" mass="21732">MSDQDLIVQQASAPAARLILLFHGVGSRPEDLVPLGRLLAEADPGAWVVSVRSPDPSDLGGGWQWFSVRGVTEDSRPARIAEAMPSFVRQVRDWQARAGVDAAATTLVGFSQGAIMALESTQLPETVAARVISIAGRFALPPRVAPANTQVHLLHGEQDPVIDARYSLMAAETMQALGAAVSVELFPDLGHGVDARVAGRVKALAA</sequence>
<evidence type="ECO:0000256" key="2">
    <source>
        <dbReference type="ARBA" id="ARBA00022801"/>
    </source>
</evidence>
<comment type="caution">
    <text evidence="4">The sequence shown here is derived from an EMBL/GenBank/DDBJ whole genome shotgun (WGS) entry which is preliminary data.</text>
</comment>
<accession>A0A5C7SXI9</accession>